<comment type="caution">
    <text evidence="1">The sequence shown here is derived from an EMBL/GenBank/DDBJ whole genome shotgun (WGS) entry which is preliminary data.</text>
</comment>
<name>A0A8H7QQP5_9FUNG</name>
<evidence type="ECO:0000313" key="2">
    <source>
        <dbReference type="Proteomes" id="UP000603453"/>
    </source>
</evidence>
<dbReference type="EMBL" id="JAEPRD010000158">
    <property type="protein sequence ID" value="KAG2195931.1"/>
    <property type="molecule type" value="Genomic_DNA"/>
</dbReference>
<dbReference type="Proteomes" id="UP000603453">
    <property type="component" value="Unassembled WGS sequence"/>
</dbReference>
<evidence type="ECO:0000313" key="1">
    <source>
        <dbReference type="EMBL" id="KAG2195931.1"/>
    </source>
</evidence>
<dbReference type="AlphaFoldDB" id="A0A8H7QQP5"/>
<sequence length="564" mass="64429">MALVVMLASATYGLYQYISSGARHDDRIEPIDFKHSSVAIQGAIRNIQLWLSSCGLPPLTAYCTNQSDAEYSKSVLLEIVDNYPEILINYLHDQPSRPLAGALAHLIVNALGIPLDDMNAYRALANLLCVCNDSFVIDFVLVCLGNRTTLCSSTSFTKRITKCIFFLQSESPKYKEKKTFIDNLILSFKTLNEIDSIRFRGLLEAIMYKIETISTGFKRIPCLLSGLEHGPVTKAVGDTSILGYNTNTDYCDIHGEDQAALITPTNASYNYLCKYRSHYFSQKAHIEELMDYVESCIKIQESCMDGCSSLISLGIAQIKSACIPVFEQIELAEKFLWSFERNFVLFHMCHVMPTSYITNRLEAIVESTTRRHIYFDEIIELGELINTKTQLLLALKMTFNLSKKCSSIELGNEWQDRMSDEKSDCEDLIINYSRLIQIWTELAPIIESNVNIHRVLNHIKQSVKYNLDNVDETSTALVILRDEIYYVNSKRFRIFLGRNQLRLLDPLYGNWEIMPIEIEPQNEDSCIHETRPYLMTSKAIQRMIENTSKTIFGLRAEINVETIR</sequence>
<reference evidence="1" key="1">
    <citation type="submission" date="2020-12" db="EMBL/GenBank/DDBJ databases">
        <title>Metabolic potential, ecology and presence of endohyphal bacteria is reflected in genomic diversity of Mucoromycotina.</title>
        <authorList>
            <person name="Muszewska A."/>
            <person name="Okrasinska A."/>
            <person name="Steczkiewicz K."/>
            <person name="Drgas O."/>
            <person name="Orlowska M."/>
            <person name="Perlinska-Lenart U."/>
            <person name="Aleksandrzak-Piekarczyk T."/>
            <person name="Szatraj K."/>
            <person name="Zielenkiewicz U."/>
            <person name="Pilsyk S."/>
            <person name="Malc E."/>
            <person name="Mieczkowski P."/>
            <person name="Kruszewska J.S."/>
            <person name="Biernat P."/>
            <person name="Pawlowska J."/>
        </authorList>
    </citation>
    <scope>NUCLEOTIDE SEQUENCE</scope>
    <source>
        <strain evidence="1">WA0000017839</strain>
    </source>
</reference>
<accession>A0A8H7QQP5</accession>
<organism evidence="1 2">
    <name type="scientific">Mucor saturninus</name>
    <dbReference type="NCBI Taxonomy" id="64648"/>
    <lineage>
        <taxon>Eukaryota</taxon>
        <taxon>Fungi</taxon>
        <taxon>Fungi incertae sedis</taxon>
        <taxon>Mucoromycota</taxon>
        <taxon>Mucoromycotina</taxon>
        <taxon>Mucoromycetes</taxon>
        <taxon>Mucorales</taxon>
        <taxon>Mucorineae</taxon>
        <taxon>Mucoraceae</taxon>
        <taxon>Mucor</taxon>
    </lineage>
</organism>
<gene>
    <name evidence="1" type="ORF">INT47_002704</name>
</gene>
<protein>
    <submittedName>
        <fullName evidence="1">Uncharacterized protein</fullName>
    </submittedName>
</protein>
<proteinExistence type="predicted"/>
<keyword evidence="2" id="KW-1185">Reference proteome</keyword>